<evidence type="ECO:0000313" key="2">
    <source>
        <dbReference type="EMBL" id="ODR37994.1"/>
    </source>
</evidence>
<feature type="compositionally biased region" description="Basic and acidic residues" evidence="1">
    <location>
        <begin position="44"/>
        <end position="55"/>
    </location>
</feature>
<gene>
    <name evidence="2" type="ORF">BEI59_34540</name>
</gene>
<evidence type="ECO:0000256" key="1">
    <source>
        <dbReference type="SAM" id="MobiDB-lite"/>
    </source>
</evidence>
<proteinExistence type="predicted"/>
<dbReference type="EMBL" id="MEHA01000047">
    <property type="protein sequence ID" value="ODR37994.1"/>
    <property type="molecule type" value="Genomic_DNA"/>
</dbReference>
<protein>
    <submittedName>
        <fullName evidence="2">Uncharacterized protein</fullName>
    </submittedName>
</protein>
<evidence type="ECO:0000313" key="3">
    <source>
        <dbReference type="Proteomes" id="UP000094271"/>
    </source>
</evidence>
<dbReference type="Proteomes" id="UP000094271">
    <property type="component" value="Unassembled WGS sequence"/>
</dbReference>
<dbReference type="AlphaFoldDB" id="A0A1E3U6F1"/>
<comment type="caution">
    <text evidence="2">The sequence shown here is derived from an EMBL/GenBank/DDBJ whole genome shotgun (WGS) entry which is preliminary data.</text>
</comment>
<sequence>MKRIPKTPVEFDYDLWTTEDGKCMVRVKATGETTEVDREVMKTLRNEEKKLRRSYDTGGSSASGDEEETQPSTILSLDAMPEDDVKSSAWLADPNDGIKDAELRMLEAEFMETLTSVQLNIYKACITSGQTPTDYARTHNMRRQSVNDAITLIRKKAKKFF</sequence>
<accession>A0A1E3U6F1</accession>
<name>A0A1E3U6F1_9FIRM</name>
<reference evidence="2 3" key="1">
    <citation type="submission" date="2016-08" db="EMBL/GenBank/DDBJ databases">
        <authorList>
            <person name="Seilhamer J.J."/>
        </authorList>
    </citation>
    <scope>NUCLEOTIDE SEQUENCE [LARGE SCALE GENOMIC DNA]</scope>
    <source>
        <strain evidence="2 3">NML150140-1</strain>
    </source>
</reference>
<organism evidence="2 3">
    <name type="scientific">Eisenbergiella tayi</name>
    <dbReference type="NCBI Taxonomy" id="1432052"/>
    <lineage>
        <taxon>Bacteria</taxon>
        <taxon>Bacillati</taxon>
        <taxon>Bacillota</taxon>
        <taxon>Clostridia</taxon>
        <taxon>Lachnospirales</taxon>
        <taxon>Lachnospiraceae</taxon>
        <taxon>Eisenbergiella</taxon>
    </lineage>
</organism>
<feature type="region of interest" description="Disordered" evidence="1">
    <location>
        <begin position="44"/>
        <end position="81"/>
    </location>
</feature>